<evidence type="ECO:0000256" key="1">
    <source>
        <dbReference type="ARBA" id="ARBA00022801"/>
    </source>
</evidence>
<dbReference type="Gene3D" id="3.40.50.850">
    <property type="entry name" value="Isochorismatase-like"/>
    <property type="match status" value="1"/>
</dbReference>
<dbReference type="GO" id="GO:0016787">
    <property type="term" value="F:hydrolase activity"/>
    <property type="evidence" value="ECO:0007669"/>
    <property type="project" value="UniProtKB-KW"/>
</dbReference>
<keyword evidence="1 3" id="KW-0378">Hydrolase</keyword>
<protein>
    <submittedName>
        <fullName evidence="3">Cysteine hydrolase</fullName>
    </submittedName>
</protein>
<dbReference type="SUPFAM" id="SSF52499">
    <property type="entry name" value="Isochorismatase-like hydrolases"/>
    <property type="match status" value="1"/>
</dbReference>
<dbReference type="PANTHER" id="PTHR43540">
    <property type="entry name" value="PEROXYUREIDOACRYLATE/UREIDOACRYLATE AMIDOHYDROLASE-RELATED"/>
    <property type="match status" value="1"/>
</dbReference>
<evidence type="ECO:0000259" key="2">
    <source>
        <dbReference type="Pfam" id="PF00857"/>
    </source>
</evidence>
<gene>
    <name evidence="3" type="ORF">EJ571_13385</name>
</gene>
<evidence type="ECO:0000313" key="3">
    <source>
        <dbReference type="EMBL" id="TDH20971.1"/>
    </source>
</evidence>
<comment type="caution">
    <text evidence="3">The sequence shown here is derived from an EMBL/GenBank/DDBJ whole genome shotgun (WGS) entry which is preliminary data.</text>
</comment>
<proteinExistence type="predicted"/>
<sequence>MTSFVAPEWDSSALVVIDVQTEFVSGAMTVPGTADRIPALSRLVSAFRKAGRPIVHVVRLYVPGGTDTDLPRRAEILAGREVAAPGSDGSQIPAELLPAGAQLDPELLLAGGFQEVGPAEHIAFKPRWSAFYRTELERHLRERGISTVVVAGCNLPNCPRATLFDASERDYRAVIVEDATSQVTPERLHDLTLIGVTVTDVASVEKELLGSGESVDLG</sequence>
<reference evidence="3 4" key="1">
    <citation type="journal article" date="2019" name="Sci. Rep.">
        <title>Extended insight into the Mycobacterium chelonae-abscessus complex through whole genome sequencing of Mycobacterium salmoniphilum outbreak and Mycobacterium salmoniphilum-like strains.</title>
        <authorList>
            <person name="Behra P.R.K."/>
            <person name="Das S."/>
            <person name="Pettersson B.M.F."/>
            <person name="Shirreff L."/>
            <person name="DuCote T."/>
            <person name="Jacobsson K.G."/>
            <person name="Ennis D.G."/>
            <person name="Kirsebom L.A."/>
        </authorList>
    </citation>
    <scope>NUCLEOTIDE SEQUENCE [LARGE SCALE GENOMIC DNA]</scope>
    <source>
        <strain evidence="3 4">DSM 45524</strain>
    </source>
</reference>
<dbReference type="Proteomes" id="UP000295627">
    <property type="component" value="Unassembled WGS sequence"/>
</dbReference>
<dbReference type="InterPro" id="IPR036380">
    <property type="entry name" value="Isochorismatase-like_sf"/>
</dbReference>
<dbReference type="EMBL" id="RXLR01000015">
    <property type="protein sequence ID" value="TDH20971.1"/>
    <property type="molecule type" value="Genomic_DNA"/>
</dbReference>
<accession>A0A4R5P9X8</accession>
<dbReference type="AlphaFoldDB" id="A0A4R5P9X8"/>
<dbReference type="RefSeq" id="WP_078335089.1">
    <property type="nucleotide sequence ID" value="NZ_MAFQ01000009.1"/>
</dbReference>
<dbReference type="Pfam" id="PF00857">
    <property type="entry name" value="Isochorismatase"/>
    <property type="match status" value="1"/>
</dbReference>
<dbReference type="InterPro" id="IPR000868">
    <property type="entry name" value="Isochorismatase-like_dom"/>
</dbReference>
<organism evidence="3 4">
    <name type="scientific">Mycobacteroides franklinii</name>
    <dbReference type="NCBI Taxonomy" id="948102"/>
    <lineage>
        <taxon>Bacteria</taxon>
        <taxon>Bacillati</taxon>
        <taxon>Actinomycetota</taxon>
        <taxon>Actinomycetes</taxon>
        <taxon>Mycobacteriales</taxon>
        <taxon>Mycobacteriaceae</taxon>
        <taxon>Mycobacteroides</taxon>
    </lineage>
</organism>
<name>A0A4R5P9X8_9MYCO</name>
<evidence type="ECO:0000313" key="4">
    <source>
        <dbReference type="Proteomes" id="UP000295627"/>
    </source>
</evidence>
<dbReference type="CDD" id="cd00431">
    <property type="entry name" value="cysteine_hydrolases"/>
    <property type="match status" value="1"/>
</dbReference>
<feature type="domain" description="Isochorismatase-like" evidence="2">
    <location>
        <begin position="12"/>
        <end position="193"/>
    </location>
</feature>
<dbReference type="InterPro" id="IPR050272">
    <property type="entry name" value="Isochorismatase-like_hydrls"/>
</dbReference>